<evidence type="ECO:0000313" key="2">
    <source>
        <dbReference type="EMBL" id="MDN3610443.1"/>
    </source>
</evidence>
<dbReference type="Gene3D" id="3.30.1330.230">
    <property type="match status" value="1"/>
</dbReference>
<name>A0ABT8BTX4_9VIBR</name>
<reference evidence="3" key="1">
    <citation type="journal article" date="2019" name="Int. J. Syst. Evol. Microbiol.">
        <title>The Global Catalogue of Microorganisms (GCM) 10K type strain sequencing project: providing services to taxonomists for standard genome sequencing and annotation.</title>
        <authorList>
            <consortium name="The Broad Institute Genomics Platform"/>
            <consortium name="The Broad Institute Genome Sequencing Center for Infectious Disease"/>
            <person name="Wu L."/>
            <person name="Ma J."/>
        </authorList>
    </citation>
    <scope>NUCLEOTIDE SEQUENCE [LARGE SCALE GENOMIC DNA]</scope>
    <source>
        <strain evidence="3">CECT 7398</strain>
    </source>
</reference>
<dbReference type="NCBIfam" id="TIGR00702">
    <property type="entry name" value="YcaO-type kinase domain"/>
    <property type="match status" value="1"/>
</dbReference>
<dbReference type="EMBL" id="JAUFQC010000001">
    <property type="protein sequence ID" value="MDN3610443.1"/>
    <property type="molecule type" value="Genomic_DNA"/>
</dbReference>
<comment type="caution">
    <text evidence="2">The sequence shown here is derived from an EMBL/GenBank/DDBJ whole genome shotgun (WGS) entry which is preliminary data.</text>
</comment>
<dbReference type="RefSeq" id="WP_170882084.1">
    <property type="nucleotide sequence ID" value="NZ_JABEYA020000001.1"/>
</dbReference>
<feature type="domain" description="YcaO" evidence="1">
    <location>
        <begin position="66"/>
        <end position="414"/>
    </location>
</feature>
<accession>A0ABT8BTX4</accession>
<dbReference type="InterPro" id="IPR003776">
    <property type="entry name" value="YcaO-like_dom"/>
</dbReference>
<keyword evidence="3" id="KW-1185">Reference proteome</keyword>
<dbReference type="Pfam" id="PF02624">
    <property type="entry name" value="YcaO"/>
    <property type="match status" value="1"/>
</dbReference>
<organism evidence="2 3">
    <name type="scientific">Vibrio ostreicida</name>
    <dbReference type="NCBI Taxonomy" id="526588"/>
    <lineage>
        <taxon>Bacteria</taxon>
        <taxon>Pseudomonadati</taxon>
        <taxon>Pseudomonadota</taxon>
        <taxon>Gammaproteobacteria</taxon>
        <taxon>Vibrionales</taxon>
        <taxon>Vibrionaceae</taxon>
        <taxon>Vibrio</taxon>
    </lineage>
</organism>
<dbReference type="PANTHER" id="PTHR37809">
    <property type="entry name" value="RIBOSOMAL PROTEIN S12 METHYLTHIOTRANSFERASE ACCESSORY FACTOR YCAO"/>
    <property type="match status" value="1"/>
</dbReference>
<gene>
    <name evidence="2" type="ORF">QWZ16_12075</name>
</gene>
<evidence type="ECO:0000259" key="1">
    <source>
        <dbReference type="PROSITE" id="PS51664"/>
    </source>
</evidence>
<dbReference type="Proteomes" id="UP001238540">
    <property type="component" value="Unassembled WGS sequence"/>
</dbReference>
<evidence type="ECO:0000313" key="3">
    <source>
        <dbReference type="Proteomes" id="UP001238540"/>
    </source>
</evidence>
<proteinExistence type="predicted"/>
<sequence length="414" mass="46516">MTKLIGLSSSLRTRTPEETLELACKTADCLGITRVVDTTWLDKIGVPVFSSIRPRAQNNSLCVNAGKGLRSIEAKVGAYMEAIEFALAEFTPSRDLDCLVAMTPRELNELYQPYFKFVDFCPNYQLIIDADIPIFALKAKEVMNGGEVFIPAELVFHPFNDNKLATIFGTSTNGLCSGNTLEEAAIHGVFEVIERDIQSFYFIQEESYLVAHSTYPPNIKELLYKCQQAGLDLQIRYTPNRYGLAYIMAFLIEPSLEAPIAISTGYGTHTSASIASVRAITEAIQSRLSYIHGGRDDLIDRYDYFEQRDKAVELSGMKTLHQRAYNKSRQCEFSFIPSFDDLTDTKSVTTFIHHSLRKNGINQYFLYDLSQPGDELHVCKIVIPTLEGFQPNSKVRVGPRLKQAILSKVNEHDS</sequence>
<protein>
    <submittedName>
        <fullName evidence="2">YcaO-like family protein</fullName>
    </submittedName>
</protein>
<dbReference type="PROSITE" id="PS51664">
    <property type="entry name" value="YCAO"/>
    <property type="match status" value="1"/>
</dbReference>
<dbReference type="PANTHER" id="PTHR37809:SF1">
    <property type="entry name" value="RIBOSOMAL PROTEIN S12 METHYLTHIOTRANSFERASE ACCESSORY FACTOR YCAO"/>
    <property type="match status" value="1"/>
</dbReference>